<dbReference type="Pfam" id="PF18199">
    <property type="entry name" value="Dynein_C"/>
    <property type="match status" value="1"/>
</dbReference>
<evidence type="ECO:0000259" key="23">
    <source>
        <dbReference type="Pfam" id="PF12781"/>
    </source>
</evidence>
<evidence type="ECO:0000256" key="2">
    <source>
        <dbReference type="ARBA" id="ARBA00008887"/>
    </source>
</evidence>
<dbReference type="InterPro" id="IPR043160">
    <property type="entry name" value="Dynein_C_barrel"/>
</dbReference>
<sequence>MSRLLDKLGAEGGSSMENTTAVTGFLNEPGKWSQSYLKPGTAGNGKSKNGSSGGGMKHGGPGNGGYAKGFSSKMAVAELSEDLKDISHHFSRKRTVAGSKRRTHAKKGKALDGMPLPTTPAVTLPSLEDTATSAEEEKEKVVVEEPAGVESTLVVNLGGSSDDDSDVDPEVANIKTSKDVIDYYIRHGHNAQIKLFHCNTMPQGDNFNPYQLEVVDRQKVNMEHFTISSSGVVHVQSATHAEFTPLGEWIREQSIFNLLTQMKFFKYYIVNKMFKSWWSKVRHTLYRQVRERLKKKLFLAKPTFCPTLMEVYGFVTDVSNTALSNISHNHCYNIDEFAEQQQQHRIQKAIPAIEGFVERIQRVLEKVAREVITQERQYRASVEKEIGDRTGISLLPGNVSKTKSMVAVKQEKIERARTYKRVVEEAKMLGAFIRLVDNMLVEAIVGSAIGTVEHLLGILQNPSRAKGFFSCTVGFASEGMSFNPPESHVLKNIDVIIEGIISCVNGIPRLLFMRSFSSFFEDRLTGPNPVQIVQNTPKFSQLRVSCGDAISASFGEATEYATIFENHRPVFEFGQSWDADAYDKKESTVQEFRQDMSMQREWRNELERSMKISNVVGVLYIDSRTLREELKQVTSNALDSMKMRLLVVAREHCTKANEGFAKRVNDLSQRPPVLDGFVTCLEIHNQTMKTRKQILAESNMIDDMYDMLNLYEMKIPMKDQVALDDLHENVSAFKTALDDVAEFIEENKANNITTLNDEIVEMNESLLAMLAELHGGSYIDPESEPETVLKDLAEVAAAIDERSRRAETFRHYQALFQMPQDDFSNVSLTQKELDSRRNTWNALFVWENNVYSWLDERFDVQNPLDIEDIETTVDDAVRSAHKMAKANKEDRVVYRLKDEIDSFKEYLPLLRELANPALQPRHWEQIFTVINKPYHQDVNFSIRKLIEYGILDHMEAVENISGVASKEWSMLKTLQKMNKEWDGKEFMCMAYKDSGTFILASTDDIQAILDDQIVKIQAMSASPFAKPFKDQVNDLETMMQTLQDLIDNWLKCQQTWLYLEPIFSSEDIVKQMPEEGSKFQEVDIIWRELMAKTQETPVVVTIAKDAENLEQLIRCNELLDSVQKGLAAYLEKKRLFFPRFFFLSNDEMLEILSETKDPTRVQPHMKKCFEGIDKLVFEGDKMEITGMTSVEKETVPFKNKVEPAKANGSVEKWLVEVEAAMFESVHDVAGRGIEAYSQTPRIDWIVQWPGMVVLVVTAIFWTKGVTQAITDGKVTEYGKQLTSDLLEVVGKVRGQLTKLERQTLGALVVMDVHARDVVDNMSKSNVSSPEDFDWAAQLRTYWEPRPDAEAGTPEAEEKTAMLRMMSAEVEYGYEYLGNSSRLVITPLTDRAYRTLIGAIHMTLGGAPEGPAGTGKTETTKDLARALARQCVVFNCSDSLDYIAMGKFFKGLASAGAWACFDEFNRIDLEVLSVVAQQVLDLQRAIGAKVETFMFEGTELRLKCSAWCSITMNPGYAGRSELPDNLKALFRTVAMMVPDYALIAEIILFSNGYLSARECSKKIVQCYKLCSEQLSSQDHYDYGMRAVIAVLRAAANLKRAFPEEDELVLILRSIIDVNLCKFLSHDLPLFKGITNDLFPGVVLPKPDYDQLEEHMRKACVKFNLEETPYFFRKTIELYEMIQVRHGLMLVGLPMGGKSGSYKVLAEALTTIRESGDESQEKVNYHCINPKSITIGQLYGQFDPITHEWTDGVLAVTFRSCASEFNAGISTNRRWLVLDGPVDAIWIENMNTVLDDNKKLCLNSGEIISMSRVMTMIFEVNDLAVASPATVSRCGMVYLEPSELGWQPILESWLREDLPKSTGGRVPGLASYLRQIFTLVLPESLRFLRREIKEIAPTSDSNVACSMMATLASTLHQIQAAFADHAIKEEVKEEEEEAEEKESGEGEGEAEAEEAKEGAEEKEKQASPVKKPVEEEPPEALADELRQIVDNYFLFALTWSVGGTAGNLEGRKHFTEMVMNLIMLKKTTYTSRGGENYTFGVEENSPKLPKFTLSKNDITLQTIEAGDEAKDSFSSLISLHDFVYDGATNTWSKWESRIDLDEFMKNAVSSNEIIIPTIDTVRYTYLLQSALERGVRAEGKGCAMSMPLLLVGPTGTGKSVYLQKALRVLDAAEWAPAVNVNFSARTSANITQTMIDIKLDKRRKGIYGPPPGKHCVIFIDDLNMPQLETYGAQPPIELVRQFADHGGWYEGLAGEWTFRNMIDVILCSAMGPPGGGRNPVTGRFLRHFAVTGILEFTAATLMTVFNSILTLGFENVSSTIKVEIPKVVQATNAVYNEVMAKLLPTPSKSHYVFNLRDFARVVRGVMLIAPKGKNKKSSIEESDDIKSSFIRLWGHEILRVFYDRLVDDNDRDWFIGFLREVVAKDFSVNLDELFEHIANDGKVDQESLRNCFFGDYMTSDDFDRADLKTEGKLTYVENQDSLAIIERMEMYLKEYNALSKSQMNLAMFLYAIEHTSRICRVLKQPGAHMLNVGVGGSGRQSLSRLAAYICAIETFQIAVSKSYGLEEWKEDLRKLIRRAGGDGVEMMFLFSDTQINDEVFVEDINNLLNTGEVPNLFPQDEKPAVMEQARLLAKKLKDPAANGESPQELWDFFVKMTKQNLHVVLCMSPVGDAFRERLRQFPSLVNCCTIDWFQQWPADALEAVARTKLNAIDELLKSVAASEEVAKQQRLELIKICKMFHADTRNTSYEFKEKTGRISYVTPTSYLELLSTLATILKKKNNELETSRKRYVVGLDKLNFTATQVGAMQDELTALKPNLEKTVKETEELMERIKVEKAEVVEPKAAVVDREVAEAQTKGDQANAIKMECEEALAEAIPALEAAMAALDTIKAADINLVKNFKNPPAAVKLVLEAVCVCLDVKPARIADPAGSGKKIEDYWEPSKGLLSDKGFIDRLKTYDKDNVPVKVIDKVRSQYTSNPDFTPANAAKGASAAEGLCKWVFAIDSYDRVAKIVAPKKKALAEAEAEYNEVMVGLKVKQAELQELQDKLALLENQLEESITEKQRLENEVELCAQKLERAEKLIGGLGGERQRWSEAAQDLAEQQQNVLGDVLIAAGFISYLGVFTMPFREGLTKKWTAECKKRGIPCSDVFTMQQCLGDPVKIREWSIAGLPNDQLSIDNAIVVANARRWPLFIDPQNQANKWVKKMEQSNNVQVIKFTDSDYMRTLENAVQFGLPVVLENVGEEIEPSLEPLLLNQTFKQGGVICIKLGESVIEFSNDFRFYITTALRNPHYLPEVSVKVTLLNFMITPHGLADQLLGVVVAEERPDLEEQHQQLVIESAENKRKLTEIENKILHVLSSSEGNILEDTTAIQILSEAKVVSREIEEKQAIGEETQKMIEETRTGYKSCGEYNAMLYFCVADFANIDPMYQYSLSWFIALFVRAIHSSKKSDKDASEESSLETRLDDINSYFTYSLYCNICRSLFVKDKLLFAFVLSLKILETKGEFTAAEQQFLLTGGIGAESKYDASKNPVSDLIEDRVWESVCKLSGACPKPFATLPEHVERNSTDWQELFETADPFLMNLPPPYCKGDPNEPTPAQKLLLIRSMRPDKFVPAVSSFVESSMGRKFTEPPTFDLELSYNESSCICPLIFVLSIGSDPTAALLKYAEDRDMASKLSVISMGQGQGPKAAKLIEQGIESGGWVLLQNCHLAASWMPTLEKIYEGIKPETCEPDFRLWVTSMPSKAFPLSILQNGVKMTNEPPSGVRANLKRSLGLDPISDEEFFESCPKSRDFKRLLFGLCFIHAFVQERKKFGPIGWNIPYSFNDSDLRISVRQLHMYVGKSGDELPFAALKYTIGECNYGGRVTDDKDRRLLSTLLDLIYDEKITGEEFNLSSSGVYRIPKNNTLQAYVEYVDALPTIPRPEVFGLHDNADITKDLNDTNQMIATLITTMGEAGGGGDSGGQEQVVRAMCSDILERLPPNFDIEKVQKAFPVLYEQSLNQVLTQEMLRYNRLTTIVRNSLVNVIKAIDGTIVMSSDLEKVYNSLSIGKVPPMWMSKSYPSMKPAAAYVEDFFGRLNMLQSWYEAGAPPSAFWLPGFFFTPSFCTAVLQNYARKNKLAIDTIAFDFEMLDMDPEIYKNGESPTNGVYVYGMYLEGCGWDIASRTLSESRPRVLFEPSPVIWFKPVQTKDLKERPCYACPVYRTADRRGVLATTGHSTNFLMFLNMPTDKPEHHWTMRGVCMLLSLSY</sequence>
<keyword evidence="3" id="KW-0963">Cytoplasm</keyword>
<dbReference type="GO" id="GO:0060271">
    <property type="term" value="P:cilium assembly"/>
    <property type="evidence" value="ECO:0007669"/>
    <property type="project" value="UniProtKB-ARBA"/>
</dbReference>
<feature type="domain" description="Dynein heavy chain C-terminal" evidence="27">
    <location>
        <begin position="3939"/>
        <end position="4244"/>
    </location>
</feature>
<dbReference type="GO" id="GO:0051959">
    <property type="term" value="F:dynein light intermediate chain binding"/>
    <property type="evidence" value="ECO:0007669"/>
    <property type="project" value="InterPro"/>
</dbReference>
<dbReference type="GO" id="GO:0005524">
    <property type="term" value="F:ATP binding"/>
    <property type="evidence" value="ECO:0007669"/>
    <property type="project" value="UniProtKB-KW"/>
</dbReference>
<keyword evidence="6" id="KW-0547">Nucleotide-binding</keyword>
<dbReference type="Pfam" id="PF17857">
    <property type="entry name" value="AAA_lid_1"/>
    <property type="match status" value="1"/>
</dbReference>
<dbReference type="FunFam" id="1.20.920.30:FF:000002">
    <property type="entry name" value="Dynein axonemal heavy chain 3"/>
    <property type="match status" value="1"/>
</dbReference>
<evidence type="ECO:0000259" key="27">
    <source>
        <dbReference type="Pfam" id="PF18199"/>
    </source>
</evidence>
<keyword evidence="8" id="KW-0067">ATP-binding</keyword>
<dbReference type="InterPro" id="IPR041228">
    <property type="entry name" value="Dynein_C"/>
</dbReference>
<comment type="similarity">
    <text evidence="2">Belongs to the dynein heavy chain family.</text>
</comment>
<dbReference type="InterPro" id="IPR041589">
    <property type="entry name" value="DNAH3_AAA_lid_1"/>
</dbReference>
<evidence type="ECO:0000256" key="11">
    <source>
        <dbReference type="ARBA" id="ARBA00023054"/>
    </source>
</evidence>
<evidence type="ECO:0000313" key="29">
    <source>
        <dbReference type="Proteomes" id="UP000316726"/>
    </source>
</evidence>
<dbReference type="FunFam" id="1.20.920.20:FF:000006">
    <property type="entry name" value="Dynein, axonemal, heavy chain 6"/>
    <property type="match status" value="1"/>
</dbReference>
<feature type="region of interest" description="Disordered" evidence="17">
    <location>
        <begin position="1"/>
        <end position="69"/>
    </location>
</feature>
<evidence type="ECO:0000259" key="26">
    <source>
        <dbReference type="Pfam" id="PF18198"/>
    </source>
</evidence>
<dbReference type="Gene3D" id="3.10.490.20">
    <property type="match status" value="1"/>
</dbReference>
<comment type="subcellular location">
    <subcellularLocation>
        <location evidence="1">Cytoplasm</location>
        <location evidence="1">Cytoskeleton</location>
        <location evidence="1">Flagellum axoneme</location>
    </subcellularLocation>
</comment>
<keyword evidence="13" id="KW-0505">Motor protein</keyword>
<keyword evidence="4" id="KW-0493">Microtubule</keyword>
<dbReference type="Pfam" id="PF12777">
    <property type="entry name" value="MT"/>
    <property type="match status" value="1"/>
</dbReference>
<keyword evidence="11 16" id="KW-0175">Coiled coil</keyword>
<accession>A0A5B8N1A0</accession>
<feature type="domain" description="Dynein heavy chain AAA lid" evidence="26">
    <location>
        <begin position="3793"/>
        <end position="3932"/>
    </location>
</feature>
<dbReference type="EMBL" id="CP031052">
    <property type="protein sequence ID" value="QDZ25872.1"/>
    <property type="molecule type" value="Genomic_DNA"/>
</dbReference>
<feature type="domain" description="Dynein heavy chain AAA 5 extension" evidence="24">
    <location>
        <begin position="1976"/>
        <end position="2093"/>
    </location>
</feature>
<dbReference type="STRING" id="1764295.A0A5B8N1A0"/>
<evidence type="ECO:0000256" key="1">
    <source>
        <dbReference type="ARBA" id="ARBA00004611"/>
    </source>
</evidence>
<dbReference type="InterPro" id="IPR043157">
    <property type="entry name" value="Dynein_AAA1S"/>
</dbReference>
<dbReference type="Proteomes" id="UP000316726">
    <property type="component" value="Chromosome 19"/>
</dbReference>
<dbReference type="Pfam" id="PF03028">
    <property type="entry name" value="Dynein_heavy"/>
    <property type="match status" value="1"/>
</dbReference>
<dbReference type="InterPro" id="IPR027417">
    <property type="entry name" value="P-loop_NTPase"/>
</dbReference>
<dbReference type="Gene3D" id="1.10.8.720">
    <property type="entry name" value="Region D6 of dynein motor"/>
    <property type="match status" value="1"/>
</dbReference>
<dbReference type="Gene3D" id="1.20.140.100">
    <property type="entry name" value="Dynein heavy chain, N-terminal domain 2"/>
    <property type="match status" value="1"/>
</dbReference>
<dbReference type="InterPro" id="IPR042228">
    <property type="entry name" value="Dynein_linker_3"/>
</dbReference>
<reference evidence="28 29" key="1">
    <citation type="submission" date="2018-07" db="EMBL/GenBank/DDBJ databases">
        <title>The complete nuclear genome of the prasinophyte Chloropicon primus (CCMP1205).</title>
        <authorList>
            <person name="Pombert J.-F."/>
            <person name="Otis C."/>
            <person name="Turmel M."/>
            <person name="Lemieux C."/>
        </authorList>
    </citation>
    <scope>NUCLEOTIDE SEQUENCE [LARGE SCALE GENOMIC DNA]</scope>
    <source>
        <strain evidence="28 29">CCMP1205</strain>
    </source>
</reference>
<evidence type="ECO:0000256" key="10">
    <source>
        <dbReference type="ARBA" id="ARBA00023017"/>
    </source>
</evidence>
<dbReference type="InterPro" id="IPR024317">
    <property type="entry name" value="Dynein_heavy_chain_D4_dom"/>
</dbReference>
<dbReference type="InterPro" id="IPR035706">
    <property type="entry name" value="AAA_9"/>
</dbReference>
<feature type="domain" description="Dynein heavy chain coiled coil stalk" evidence="21">
    <location>
        <begin position="2789"/>
        <end position="3135"/>
    </location>
</feature>
<dbReference type="Gene3D" id="6.10.140.1060">
    <property type="match status" value="1"/>
</dbReference>
<dbReference type="GO" id="GO:0008569">
    <property type="term" value="F:minus-end-directed microtubule motor activity"/>
    <property type="evidence" value="ECO:0007669"/>
    <property type="project" value="InterPro"/>
</dbReference>
<dbReference type="PANTHER" id="PTHR45703:SF35">
    <property type="entry name" value="DYNEIN HEAVY CHAIN"/>
    <property type="match status" value="1"/>
</dbReference>
<dbReference type="FunFam" id="1.20.140.100:FF:000004">
    <property type="entry name" value="Dynein axonemal heavy chain 6"/>
    <property type="match status" value="1"/>
</dbReference>
<feature type="compositionally biased region" description="Basic and acidic residues" evidence="17">
    <location>
        <begin position="1951"/>
        <end position="1963"/>
    </location>
</feature>
<dbReference type="InterPro" id="IPR041658">
    <property type="entry name" value="AAA_lid_11"/>
</dbReference>
<dbReference type="InterPro" id="IPR024743">
    <property type="entry name" value="Dynein_HC_stalk"/>
</dbReference>
<dbReference type="InterPro" id="IPR035699">
    <property type="entry name" value="AAA_6"/>
</dbReference>
<proteinExistence type="inferred from homology"/>
<evidence type="ECO:0000256" key="12">
    <source>
        <dbReference type="ARBA" id="ARBA00023069"/>
    </source>
</evidence>
<dbReference type="FunFam" id="1.20.58.1120:FF:000001">
    <property type="entry name" value="dynein heavy chain 2, axonemal"/>
    <property type="match status" value="1"/>
</dbReference>
<dbReference type="FunFam" id="3.40.50.300:FF:000044">
    <property type="entry name" value="Dynein heavy chain 5, axonemal"/>
    <property type="match status" value="1"/>
</dbReference>
<dbReference type="Pfam" id="PF12774">
    <property type="entry name" value="AAA_6"/>
    <property type="match status" value="1"/>
</dbReference>
<dbReference type="PANTHER" id="PTHR45703">
    <property type="entry name" value="DYNEIN HEAVY CHAIN"/>
    <property type="match status" value="1"/>
</dbReference>
<dbReference type="FunFam" id="3.10.490.20:FF:000009">
    <property type="entry name" value="Dynein heavy chain 4"/>
    <property type="match status" value="1"/>
</dbReference>
<feature type="domain" description="Dynein heavy chain hydrolytic ATP-binding dynein motor region" evidence="20">
    <location>
        <begin position="1371"/>
        <end position="1697"/>
    </location>
</feature>
<organism evidence="28 29">
    <name type="scientific">Chloropicon primus</name>
    <dbReference type="NCBI Taxonomy" id="1764295"/>
    <lineage>
        <taxon>Eukaryota</taxon>
        <taxon>Viridiplantae</taxon>
        <taxon>Chlorophyta</taxon>
        <taxon>Chloropicophyceae</taxon>
        <taxon>Chloropicales</taxon>
        <taxon>Chloropicaceae</taxon>
        <taxon>Chloropicon</taxon>
    </lineage>
</organism>
<dbReference type="FunFam" id="1.10.287.2620:FF:000002">
    <property type="entry name" value="Dynein heavy chain 2, axonemal"/>
    <property type="match status" value="1"/>
</dbReference>
<gene>
    <name evidence="28" type="ORF">A3770_19p83900</name>
</gene>
<feature type="compositionally biased region" description="Gly residues" evidence="17">
    <location>
        <begin position="51"/>
        <end position="67"/>
    </location>
</feature>
<evidence type="ECO:0000259" key="18">
    <source>
        <dbReference type="Pfam" id="PF03028"/>
    </source>
</evidence>
<keyword evidence="10" id="KW-0243">Dynein</keyword>
<dbReference type="Gene3D" id="3.20.180.20">
    <property type="entry name" value="Dynein heavy chain, N-terminal domain 2"/>
    <property type="match status" value="1"/>
</dbReference>
<dbReference type="Gene3D" id="1.20.1270.280">
    <property type="match status" value="1"/>
</dbReference>
<evidence type="ECO:0000256" key="15">
    <source>
        <dbReference type="ARBA" id="ARBA00023273"/>
    </source>
</evidence>
<dbReference type="Gene3D" id="1.10.8.1220">
    <property type="match status" value="1"/>
</dbReference>
<evidence type="ECO:0000259" key="21">
    <source>
        <dbReference type="Pfam" id="PF12777"/>
    </source>
</evidence>
<dbReference type="InterPro" id="IPR042222">
    <property type="entry name" value="Dynein_2_N"/>
</dbReference>
<evidence type="ECO:0000259" key="25">
    <source>
        <dbReference type="Pfam" id="PF17857"/>
    </source>
</evidence>
<evidence type="ECO:0000259" key="24">
    <source>
        <dbReference type="Pfam" id="PF17852"/>
    </source>
</evidence>
<dbReference type="FunFam" id="3.40.50.300:FF:000223">
    <property type="entry name" value="Dynein heavy chain 3, axonemal"/>
    <property type="match status" value="1"/>
</dbReference>
<keyword evidence="15" id="KW-0966">Cell projection</keyword>
<dbReference type="FunFam" id="1.10.8.1220:FF:000001">
    <property type="entry name" value="Dynein axonemal heavy chain 5"/>
    <property type="match status" value="1"/>
</dbReference>
<dbReference type="FunFam" id="3.40.50.300:FF:000362">
    <property type="entry name" value="Dynein, axonemal, heavy chain 6"/>
    <property type="match status" value="1"/>
</dbReference>
<keyword evidence="14" id="KW-0206">Cytoskeleton</keyword>
<evidence type="ECO:0000256" key="4">
    <source>
        <dbReference type="ARBA" id="ARBA00022701"/>
    </source>
</evidence>
<feature type="coiled-coil region" evidence="16">
    <location>
        <begin position="3033"/>
        <end position="3081"/>
    </location>
</feature>
<evidence type="ECO:0000259" key="20">
    <source>
        <dbReference type="Pfam" id="PF12774"/>
    </source>
</evidence>
<dbReference type="Pfam" id="PF08393">
    <property type="entry name" value="DHC_N2"/>
    <property type="match status" value="1"/>
</dbReference>
<dbReference type="FunFam" id="1.10.8.710:FF:000004">
    <property type="entry name" value="Dynein axonemal heavy chain 6"/>
    <property type="match status" value="1"/>
</dbReference>
<dbReference type="Pfam" id="PF18198">
    <property type="entry name" value="AAA_lid_11"/>
    <property type="match status" value="1"/>
</dbReference>
<dbReference type="OrthoDB" id="5593012at2759"/>
<dbReference type="InterPro" id="IPR026983">
    <property type="entry name" value="DHC"/>
</dbReference>
<keyword evidence="5" id="KW-0677">Repeat</keyword>
<evidence type="ECO:0000256" key="13">
    <source>
        <dbReference type="ARBA" id="ARBA00023175"/>
    </source>
</evidence>
<evidence type="ECO:0000256" key="17">
    <source>
        <dbReference type="SAM" id="MobiDB-lite"/>
    </source>
</evidence>
<dbReference type="GO" id="GO:0003341">
    <property type="term" value="P:cilium movement"/>
    <property type="evidence" value="ECO:0007669"/>
    <property type="project" value="UniProtKB-ARBA"/>
</dbReference>
<evidence type="ECO:0000256" key="8">
    <source>
        <dbReference type="ARBA" id="ARBA00022840"/>
    </source>
</evidence>
<evidence type="ECO:0000256" key="5">
    <source>
        <dbReference type="ARBA" id="ARBA00022737"/>
    </source>
</evidence>
<dbReference type="Gene3D" id="1.10.8.710">
    <property type="match status" value="1"/>
</dbReference>
<evidence type="ECO:0000259" key="22">
    <source>
        <dbReference type="Pfam" id="PF12780"/>
    </source>
</evidence>
<dbReference type="Gene3D" id="1.20.920.30">
    <property type="match status" value="1"/>
</dbReference>
<dbReference type="InterPro" id="IPR004273">
    <property type="entry name" value="Dynein_heavy_D6_P-loop"/>
</dbReference>
<dbReference type="Gene3D" id="1.10.472.130">
    <property type="match status" value="1"/>
</dbReference>
<dbReference type="Gene3D" id="1.10.287.2620">
    <property type="match status" value="1"/>
</dbReference>
<dbReference type="GO" id="GO:0045505">
    <property type="term" value="F:dynein intermediate chain binding"/>
    <property type="evidence" value="ECO:0007669"/>
    <property type="project" value="InterPro"/>
</dbReference>
<feature type="domain" description="Dynein heavy chain region D6 P-loop" evidence="18">
    <location>
        <begin position="3645"/>
        <end position="3758"/>
    </location>
</feature>
<dbReference type="InterPro" id="IPR041466">
    <property type="entry name" value="Dynein_AAA5_ext"/>
</dbReference>
<evidence type="ECO:0000256" key="6">
    <source>
        <dbReference type="ARBA" id="ARBA00022741"/>
    </source>
</evidence>
<evidence type="ECO:0000256" key="7">
    <source>
        <dbReference type="ARBA" id="ARBA00022794"/>
    </source>
</evidence>
<keyword evidence="12" id="KW-0969">Cilium</keyword>
<dbReference type="Gene3D" id="3.40.50.300">
    <property type="entry name" value="P-loop containing nucleotide triphosphate hydrolases"/>
    <property type="match status" value="5"/>
</dbReference>
<evidence type="ECO:0000256" key="9">
    <source>
        <dbReference type="ARBA" id="ARBA00022846"/>
    </source>
</evidence>
<dbReference type="InterPro" id="IPR013602">
    <property type="entry name" value="Dynein_heavy_linker"/>
</dbReference>
<feature type="region of interest" description="Disordered" evidence="17">
    <location>
        <begin position="90"/>
        <end position="121"/>
    </location>
</feature>
<feature type="domain" description="Dynein heavy chain 3 AAA+ lid" evidence="25">
    <location>
        <begin position="2326"/>
        <end position="2427"/>
    </location>
</feature>
<keyword evidence="7" id="KW-0970">Cilium biogenesis/degradation</keyword>
<feature type="compositionally biased region" description="Acidic residues" evidence="17">
    <location>
        <begin position="1930"/>
        <end position="1950"/>
    </location>
</feature>
<dbReference type="Pfam" id="PF17852">
    <property type="entry name" value="Dynein_AAA_lid"/>
    <property type="match status" value="1"/>
</dbReference>
<dbReference type="FunFam" id="3.40.50.300:FF:002141">
    <property type="entry name" value="Dynein heavy chain"/>
    <property type="match status" value="1"/>
</dbReference>
<dbReference type="FunFam" id="1.10.8.720:FF:000001">
    <property type="entry name" value="dynein heavy chain 7, axonemal"/>
    <property type="match status" value="1"/>
</dbReference>
<feature type="region of interest" description="Disordered" evidence="17">
    <location>
        <begin position="1929"/>
        <end position="1976"/>
    </location>
</feature>
<dbReference type="Pfam" id="PF12775">
    <property type="entry name" value="AAA_7"/>
    <property type="match status" value="1"/>
</dbReference>
<dbReference type="Gene3D" id="1.20.58.1120">
    <property type="match status" value="1"/>
</dbReference>
<evidence type="ECO:0000313" key="28">
    <source>
        <dbReference type="EMBL" id="QDZ25872.1"/>
    </source>
</evidence>
<dbReference type="FunFam" id="3.20.180.20:FF:000003">
    <property type="entry name" value="Dynein heavy chain 12, axonemal"/>
    <property type="match status" value="1"/>
</dbReference>
<protein>
    <submittedName>
        <fullName evidence="28">Heavy chain of dynein</fullName>
    </submittedName>
</protein>
<dbReference type="SUPFAM" id="SSF52540">
    <property type="entry name" value="P-loop containing nucleoside triphosphate hydrolases"/>
    <property type="match status" value="4"/>
</dbReference>
<dbReference type="FunFam" id="1.20.1270.280:FF:000001">
    <property type="entry name" value="dynein heavy chain 7, axonemal"/>
    <property type="match status" value="1"/>
</dbReference>
<dbReference type="Pfam" id="PF12781">
    <property type="entry name" value="AAA_9"/>
    <property type="match status" value="1"/>
</dbReference>
<dbReference type="FunFam" id="3.40.50.300:FF:000353">
    <property type="entry name" value="Dynein axonemal heavy chain 1"/>
    <property type="match status" value="1"/>
</dbReference>
<feature type="domain" description="Dynein heavy chain AAA module D4" evidence="22">
    <location>
        <begin position="2501"/>
        <end position="2772"/>
    </location>
</feature>
<dbReference type="GO" id="GO:0005858">
    <property type="term" value="C:axonemal dynein complex"/>
    <property type="evidence" value="ECO:0007669"/>
    <property type="project" value="UniProtKB-ARBA"/>
</dbReference>
<dbReference type="GO" id="GO:0005874">
    <property type="term" value="C:microtubule"/>
    <property type="evidence" value="ECO:0007669"/>
    <property type="project" value="UniProtKB-KW"/>
</dbReference>
<evidence type="ECO:0000256" key="14">
    <source>
        <dbReference type="ARBA" id="ARBA00023212"/>
    </source>
</evidence>
<feature type="domain" description="Dynein heavy chain linker" evidence="19">
    <location>
        <begin position="829"/>
        <end position="1228"/>
    </location>
</feature>
<keyword evidence="9" id="KW-0282">Flagellum</keyword>
<feature type="compositionally biased region" description="Basic residues" evidence="17">
    <location>
        <begin position="90"/>
        <end position="108"/>
    </location>
</feature>
<dbReference type="Pfam" id="PF12780">
    <property type="entry name" value="AAA_8"/>
    <property type="match status" value="1"/>
</dbReference>
<evidence type="ECO:0000259" key="19">
    <source>
        <dbReference type="Pfam" id="PF08393"/>
    </source>
</evidence>
<feature type="domain" description="Dynein heavy chain ATP-binding dynein motor region" evidence="23">
    <location>
        <begin position="3163"/>
        <end position="3384"/>
    </location>
</feature>
<dbReference type="Gene3D" id="1.20.920.20">
    <property type="match status" value="1"/>
</dbReference>
<keyword evidence="29" id="KW-1185">Reference proteome</keyword>
<dbReference type="InterPro" id="IPR042219">
    <property type="entry name" value="AAA_lid_11_sf"/>
</dbReference>
<evidence type="ECO:0000256" key="3">
    <source>
        <dbReference type="ARBA" id="ARBA00022490"/>
    </source>
</evidence>
<evidence type="ECO:0000256" key="16">
    <source>
        <dbReference type="SAM" id="Coils"/>
    </source>
</evidence>
<name>A0A5B8N1A0_9CHLO</name>